<feature type="chain" id="PRO_5017187108" evidence="1">
    <location>
        <begin position="23"/>
        <end position="366"/>
    </location>
</feature>
<dbReference type="Proteomes" id="UP000265798">
    <property type="component" value="Unassembled WGS sequence"/>
</dbReference>
<keyword evidence="2" id="KW-0624">Polysaccharide degradation</keyword>
<proteinExistence type="predicted"/>
<keyword evidence="2" id="KW-0326">Glycosidase</keyword>
<feature type="signal peptide" evidence="1">
    <location>
        <begin position="1"/>
        <end position="22"/>
    </location>
</feature>
<accession>A0A396ZG39</accession>
<name>A0A396ZG39_9LEPT</name>
<gene>
    <name evidence="2" type="ORF">DLM75_05850</name>
</gene>
<keyword evidence="2" id="KW-0119">Carbohydrate metabolism</keyword>
<keyword evidence="1" id="KW-0732">Signal</keyword>
<evidence type="ECO:0000256" key="1">
    <source>
        <dbReference type="SAM" id="SignalP"/>
    </source>
</evidence>
<keyword evidence="2" id="KW-0858">Xylan degradation</keyword>
<dbReference type="GO" id="GO:0045493">
    <property type="term" value="P:xylan catabolic process"/>
    <property type="evidence" value="ECO:0007669"/>
    <property type="project" value="UniProtKB-KW"/>
</dbReference>
<keyword evidence="2" id="KW-0378">Hydrolase</keyword>
<protein>
    <submittedName>
        <fullName evidence="2">Glycoside hydrolase xylanase</fullName>
    </submittedName>
</protein>
<evidence type="ECO:0000313" key="2">
    <source>
        <dbReference type="EMBL" id="RHX92697.1"/>
    </source>
</evidence>
<reference evidence="3" key="1">
    <citation type="submission" date="2018-05" db="EMBL/GenBank/DDBJ databases">
        <title>Leptospira yasudae sp. nov. and Leptospira stimsonii sp. nov., two pathogenic species of the genus Leptospira isolated from environmental sources.</title>
        <authorList>
            <person name="Casanovas-Massana A."/>
            <person name="Hamond C."/>
            <person name="Santos L.A."/>
            <person name="Hacker K.P."/>
            <person name="Balassiano I."/>
            <person name="Medeiros M.A."/>
            <person name="Reis M.G."/>
            <person name="Ko A.I."/>
            <person name="Wunder E.A."/>
        </authorList>
    </citation>
    <scope>NUCLEOTIDE SEQUENCE [LARGE SCALE GENOMIC DNA]</scope>
    <source>
        <strain evidence="3">Yale</strain>
    </source>
</reference>
<organism evidence="2 3">
    <name type="scientific">Leptospira stimsonii</name>
    <dbReference type="NCBI Taxonomy" id="2202203"/>
    <lineage>
        <taxon>Bacteria</taxon>
        <taxon>Pseudomonadati</taxon>
        <taxon>Spirochaetota</taxon>
        <taxon>Spirochaetia</taxon>
        <taxon>Leptospirales</taxon>
        <taxon>Leptospiraceae</taxon>
        <taxon>Leptospira</taxon>
    </lineage>
</organism>
<dbReference type="GO" id="GO:0016798">
    <property type="term" value="F:hydrolase activity, acting on glycosyl bonds"/>
    <property type="evidence" value="ECO:0007669"/>
    <property type="project" value="UniProtKB-KW"/>
</dbReference>
<comment type="caution">
    <text evidence="2">The sequence shown here is derived from an EMBL/GenBank/DDBJ whole genome shotgun (WGS) entry which is preliminary data.</text>
</comment>
<dbReference type="EMBL" id="QHCT01000001">
    <property type="protein sequence ID" value="RHX92697.1"/>
    <property type="molecule type" value="Genomic_DNA"/>
</dbReference>
<dbReference type="AlphaFoldDB" id="A0A396ZG39"/>
<dbReference type="RefSeq" id="WP_118967528.1">
    <property type="nucleotide sequence ID" value="NZ_QHCT01000001.1"/>
</dbReference>
<evidence type="ECO:0000313" key="3">
    <source>
        <dbReference type="Proteomes" id="UP000265798"/>
    </source>
</evidence>
<dbReference type="OrthoDB" id="338808at2"/>
<sequence length="366" mass="38116">MKRIFCILFLILLCGFSTNCFLNPLSQFVTEAIFPTKENCPNCTEQQFIALAAVIKPNANGIKAFAFDLSSSFSSFCASGICAGGITEAESNSTVTVAVPNGAIVSNLVATFSIPENSKLEVAGVTQVSGVTANDFSKPVTYSFTDENGLKKDYTVSVVPATNGDRVNGVLVIFSSGLDNYWTKCSYGQVYRPGFNDCQGKGSAGDDYGAITDTLTYCSTADASCDDGFSLTSGPLMAACQNMQNDLPAMQSLSGVYSPIAPPPADLYSGPNGSLMSGCPGFKTVNPCFAGGAGGIVCSPGFTGIAIDTTLFSETFSGDYWTTTSCTATTAAKISMLGPGLANASVKNLVSSASKRALRCVRRNLS</sequence>
<dbReference type="Gene3D" id="2.60.40.2340">
    <property type="match status" value="1"/>
</dbReference>